<comment type="similarity">
    <text evidence="2">Belongs to the bZIP family.</text>
</comment>
<evidence type="ECO:0000256" key="5">
    <source>
        <dbReference type="ARBA" id="ARBA00023163"/>
    </source>
</evidence>
<evidence type="ECO:0000313" key="11">
    <source>
        <dbReference type="Proteomes" id="UP001234178"/>
    </source>
</evidence>
<evidence type="ECO:0000256" key="4">
    <source>
        <dbReference type="ARBA" id="ARBA00023125"/>
    </source>
</evidence>
<feature type="region of interest" description="Disordered" evidence="8">
    <location>
        <begin position="131"/>
        <end position="154"/>
    </location>
</feature>
<feature type="compositionally biased region" description="Pro residues" evidence="8">
    <location>
        <begin position="131"/>
        <end position="148"/>
    </location>
</feature>
<evidence type="ECO:0000259" key="9">
    <source>
        <dbReference type="PROSITE" id="PS50217"/>
    </source>
</evidence>
<dbReference type="PANTHER" id="PTHR13044:SF14">
    <property type="entry name" value="CRYPTOCEPHAL, ISOFORM A"/>
    <property type="match status" value="1"/>
</dbReference>
<evidence type="ECO:0000256" key="8">
    <source>
        <dbReference type="SAM" id="MobiDB-lite"/>
    </source>
</evidence>
<dbReference type="CDD" id="cd14692">
    <property type="entry name" value="bZIP_ATF4"/>
    <property type="match status" value="1"/>
</dbReference>
<keyword evidence="5" id="KW-0804">Transcription</keyword>
<evidence type="ECO:0000256" key="6">
    <source>
        <dbReference type="ARBA" id="ARBA00023242"/>
    </source>
</evidence>
<keyword evidence="3" id="KW-0805">Transcription regulation</keyword>
<evidence type="ECO:0000313" key="10">
    <source>
        <dbReference type="EMBL" id="KAK4008444.1"/>
    </source>
</evidence>
<feature type="coiled-coil region" evidence="7">
    <location>
        <begin position="335"/>
        <end position="369"/>
    </location>
</feature>
<keyword evidence="7" id="KW-0175">Coiled coil</keyword>
<dbReference type="PROSITE" id="PS50217">
    <property type="entry name" value="BZIP"/>
    <property type="match status" value="1"/>
</dbReference>
<dbReference type="InterPro" id="IPR046347">
    <property type="entry name" value="bZIP_sf"/>
</dbReference>
<evidence type="ECO:0000256" key="1">
    <source>
        <dbReference type="ARBA" id="ARBA00004123"/>
    </source>
</evidence>
<reference evidence="10 11" key="1">
    <citation type="journal article" date="2023" name="Nucleic Acids Res.">
        <title>The hologenome of Daphnia magna reveals possible DNA methylation and microbiome-mediated evolution of the host genome.</title>
        <authorList>
            <person name="Chaturvedi A."/>
            <person name="Li X."/>
            <person name="Dhandapani V."/>
            <person name="Marshall H."/>
            <person name="Kissane S."/>
            <person name="Cuenca-Cambronero M."/>
            <person name="Asole G."/>
            <person name="Calvet F."/>
            <person name="Ruiz-Romero M."/>
            <person name="Marangio P."/>
            <person name="Guigo R."/>
            <person name="Rago D."/>
            <person name="Mirbahai L."/>
            <person name="Eastwood N."/>
            <person name="Colbourne J.K."/>
            <person name="Zhou J."/>
            <person name="Mallon E."/>
            <person name="Orsini L."/>
        </authorList>
    </citation>
    <scope>NUCLEOTIDE SEQUENCE [LARGE SCALE GENOMIC DNA]</scope>
    <source>
        <strain evidence="10">LRV0_1</strain>
    </source>
</reference>
<keyword evidence="11" id="KW-1185">Reference proteome</keyword>
<evidence type="ECO:0000256" key="2">
    <source>
        <dbReference type="ARBA" id="ARBA00007163"/>
    </source>
</evidence>
<gene>
    <name evidence="10" type="ORF">OUZ56_013584</name>
</gene>
<evidence type="ECO:0000256" key="7">
    <source>
        <dbReference type="SAM" id="Coils"/>
    </source>
</evidence>
<keyword evidence="4" id="KW-0238">DNA-binding</keyword>
<dbReference type="PANTHER" id="PTHR13044">
    <property type="entry name" value="ACTIVATING TRANSCRIPTION FACTOR ATF 4/5"/>
    <property type="match status" value="1"/>
</dbReference>
<dbReference type="PROSITE" id="PS00036">
    <property type="entry name" value="BZIP_BASIC"/>
    <property type="match status" value="1"/>
</dbReference>
<dbReference type="InterPro" id="IPR004827">
    <property type="entry name" value="bZIP"/>
</dbReference>
<accession>A0ABQ9Z6B3</accession>
<sequence length="380" mass="42914">MFINIISLSRSFSLLSPSAALPTRKTIIIIQREMDSNLGAFWSPAFEEDVFNSTFVWRDRGEGSFVTAENGNENRRKLATELLEVLDSSKIQHDNSCSGWLEEPMDLEIFGQSLVESPSISLDETEAFPLSPCPSSPLTPEAPTPIHPESPQELYPSQDDLFSIKPDVPVITIPEDNEELLESLESLLHEIAEEEAASTPFQPEITQEDEEITSLLLHSLIKGDVVSSQVHDELAEFITLINGNGIELNDVSAIPIVPASPMSSIRDGKLESSDPEWIPATPRSSGRKTNCNHTTAATLRKPRKKTLKADDRRLRKKEQNKSAATRYRIKKKFELDILLEEEAALEQRNRQLQSKHDDLANEVRYLKKLMREVFDNRKRR</sequence>
<dbReference type="EMBL" id="JAOYFB010000002">
    <property type="protein sequence ID" value="KAK4008444.1"/>
    <property type="molecule type" value="Genomic_DNA"/>
</dbReference>
<proteinExistence type="inferred from homology"/>
<keyword evidence="6" id="KW-0539">Nucleus</keyword>
<feature type="compositionally biased region" description="Basic and acidic residues" evidence="8">
    <location>
        <begin position="307"/>
        <end position="320"/>
    </location>
</feature>
<dbReference type="Proteomes" id="UP001234178">
    <property type="component" value="Unassembled WGS sequence"/>
</dbReference>
<evidence type="ECO:0000256" key="3">
    <source>
        <dbReference type="ARBA" id="ARBA00023015"/>
    </source>
</evidence>
<protein>
    <recommendedName>
        <fullName evidence="9">BZIP domain-containing protein</fullName>
    </recommendedName>
</protein>
<dbReference type="SUPFAM" id="SSF57959">
    <property type="entry name" value="Leucine zipper domain"/>
    <property type="match status" value="1"/>
</dbReference>
<comment type="subcellular location">
    <subcellularLocation>
        <location evidence="1">Nucleus</location>
    </subcellularLocation>
</comment>
<dbReference type="Pfam" id="PF00170">
    <property type="entry name" value="bZIP_1"/>
    <property type="match status" value="1"/>
</dbReference>
<name>A0ABQ9Z6B3_9CRUS</name>
<organism evidence="10 11">
    <name type="scientific">Daphnia magna</name>
    <dbReference type="NCBI Taxonomy" id="35525"/>
    <lineage>
        <taxon>Eukaryota</taxon>
        <taxon>Metazoa</taxon>
        <taxon>Ecdysozoa</taxon>
        <taxon>Arthropoda</taxon>
        <taxon>Crustacea</taxon>
        <taxon>Branchiopoda</taxon>
        <taxon>Diplostraca</taxon>
        <taxon>Cladocera</taxon>
        <taxon>Anomopoda</taxon>
        <taxon>Daphniidae</taxon>
        <taxon>Daphnia</taxon>
    </lineage>
</organism>
<feature type="region of interest" description="Disordered" evidence="8">
    <location>
        <begin position="303"/>
        <end position="323"/>
    </location>
</feature>
<feature type="domain" description="BZIP" evidence="9">
    <location>
        <begin position="310"/>
        <end position="373"/>
    </location>
</feature>
<comment type="caution">
    <text evidence="10">The sequence shown here is derived from an EMBL/GenBank/DDBJ whole genome shotgun (WGS) entry which is preliminary data.</text>
</comment>
<dbReference type="Gene3D" id="1.20.5.170">
    <property type="match status" value="1"/>
</dbReference>
<dbReference type="SMART" id="SM00338">
    <property type="entry name" value="BRLZ"/>
    <property type="match status" value="1"/>
</dbReference>